<keyword evidence="1" id="KW-0812">Transmembrane</keyword>
<sequence>MKKIIVVIISALLFLSGIISITGNKAYACSCAGGSTKEILERSSVVFEGEVIKKGGTKQSQFHGLREYTFKVNTVWKGNQSNKVTIYAFDGNEASCGIGFKKGESYLVFSYQEEELLQTNYCSGNLPISEAENIIKELGSGTTIIQSDLESSSKNWMIYSTVVIAAVIIISVTMIRFWKYKKKKIL</sequence>
<feature type="transmembrane region" description="Helical" evidence="1">
    <location>
        <begin position="156"/>
        <end position="178"/>
    </location>
</feature>
<evidence type="ECO:0000256" key="1">
    <source>
        <dbReference type="SAM" id="Phobius"/>
    </source>
</evidence>
<evidence type="ECO:0000313" key="3">
    <source>
        <dbReference type="Proteomes" id="UP000634529"/>
    </source>
</evidence>
<proteinExistence type="predicted"/>
<protein>
    <recommendedName>
        <fullName evidence="4">Tissue inhibitor of metalloproteinase</fullName>
    </recommendedName>
</protein>
<accession>A0ABR9AT22</accession>
<evidence type="ECO:0000313" key="2">
    <source>
        <dbReference type="EMBL" id="MBD8497260.1"/>
    </source>
</evidence>
<dbReference type="Gene3D" id="2.40.50.120">
    <property type="match status" value="1"/>
</dbReference>
<gene>
    <name evidence="2" type="ORF">IFO66_02975</name>
</gene>
<dbReference type="RefSeq" id="WP_192023670.1">
    <property type="nucleotide sequence ID" value="NZ_JACYTN010000001.1"/>
</dbReference>
<organism evidence="2 3">
    <name type="scientific">Paenibacillus arenosi</name>
    <dbReference type="NCBI Taxonomy" id="2774142"/>
    <lineage>
        <taxon>Bacteria</taxon>
        <taxon>Bacillati</taxon>
        <taxon>Bacillota</taxon>
        <taxon>Bacilli</taxon>
        <taxon>Bacillales</taxon>
        <taxon>Paenibacillaceae</taxon>
        <taxon>Paenibacillus</taxon>
    </lineage>
</organism>
<dbReference type="SUPFAM" id="SSF50242">
    <property type="entry name" value="TIMP-like"/>
    <property type="match status" value="1"/>
</dbReference>
<dbReference type="InterPro" id="IPR008993">
    <property type="entry name" value="TIMP-like_OB-fold"/>
</dbReference>
<dbReference type="EMBL" id="JACYTN010000001">
    <property type="protein sequence ID" value="MBD8497260.1"/>
    <property type="molecule type" value="Genomic_DNA"/>
</dbReference>
<evidence type="ECO:0008006" key="4">
    <source>
        <dbReference type="Google" id="ProtNLM"/>
    </source>
</evidence>
<keyword evidence="1" id="KW-0472">Membrane</keyword>
<comment type="caution">
    <text evidence="2">The sequence shown here is derived from an EMBL/GenBank/DDBJ whole genome shotgun (WGS) entry which is preliminary data.</text>
</comment>
<name>A0ABR9AT22_9BACL</name>
<keyword evidence="1" id="KW-1133">Transmembrane helix</keyword>
<keyword evidence="3" id="KW-1185">Reference proteome</keyword>
<dbReference type="Proteomes" id="UP000634529">
    <property type="component" value="Unassembled WGS sequence"/>
</dbReference>
<reference evidence="2 3" key="1">
    <citation type="submission" date="2020-09" db="EMBL/GenBank/DDBJ databases">
        <title>Paenibacillus sp. CAU 1523 isolated from sand of Haeundae Beach.</title>
        <authorList>
            <person name="Kim W."/>
        </authorList>
    </citation>
    <scope>NUCLEOTIDE SEQUENCE [LARGE SCALE GENOMIC DNA]</scope>
    <source>
        <strain evidence="2 3">CAU 1523</strain>
    </source>
</reference>